<dbReference type="EMBL" id="JALJOR010000002">
    <property type="protein sequence ID" value="KAK9823449.1"/>
    <property type="molecule type" value="Genomic_DNA"/>
</dbReference>
<dbReference type="AlphaFoldDB" id="A0AAW1QPM6"/>
<evidence type="ECO:0000313" key="2">
    <source>
        <dbReference type="EMBL" id="KAK9823449.1"/>
    </source>
</evidence>
<feature type="compositionally biased region" description="Low complexity" evidence="1">
    <location>
        <begin position="156"/>
        <end position="180"/>
    </location>
</feature>
<name>A0AAW1QPM6_9CHLO</name>
<keyword evidence="3" id="KW-1185">Reference proteome</keyword>
<accession>A0AAW1QPM6</accession>
<gene>
    <name evidence="2" type="ORF">WJX72_002846</name>
</gene>
<sequence length="214" mass="23348">MADLCFVKMQRTLGLTAPCPISRAVHSTHCVARRPRGRLAVRSQDKVAADSRAAGDLASDHTKKALEFQLKRSAQIQANRNEDLPVPDPEPNQALQEDLKRRQQEARRWIAPWLDAKARKRSQEANAHVRGRGAAMSSEQESAALERLLQQNGRQAAAGASEAAADPSGFSEADSASSNDSRSRVKPCETYEDGSVLYTAAVLGDVNYEDLLTP</sequence>
<protein>
    <submittedName>
        <fullName evidence="2">Uncharacterized protein</fullName>
    </submittedName>
</protein>
<evidence type="ECO:0000256" key="1">
    <source>
        <dbReference type="SAM" id="MobiDB-lite"/>
    </source>
</evidence>
<feature type="region of interest" description="Disordered" evidence="1">
    <location>
        <begin position="120"/>
        <end position="189"/>
    </location>
</feature>
<feature type="region of interest" description="Disordered" evidence="1">
    <location>
        <begin position="80"/>
        <end position="102"/>
    </location>
</feature>
<comment type="caution">
    <text evidence="2">The sequence shown here is derived from an EMBL/GenBank/DDBJ whole genome shotgun (WGS) entry which is preliminary data.</text>
</comment>
<dbReference type="Proteomes" id="UP001489004">
    <property type="component" value="Unassembled WGS sequence"/>
</dbReference>
<evidence type="ECO:0000313" key="3">
    <source>
        <dbReference type="Proteomes" id="UP001489004"/>
    </source>
</evidence>
<reference evidence="2 3" key="1">
    <citation type="journal article" date="2024" name="Nat. Commun.">
        <title>Phylogenomics reveals the evolutionary origins of lichenization in chlorophyte algae.</title>
        <authorList>
            <person name="Puginier C."/>
            <person name="Libourel C."/>
            <person name="Otte J."/>
            <person name="Skaloud P."/>
            <person name="Haon M."/>
            <person name="Grisel S."/>
            <person name="Petersen M."/>
            <person name="Berrin J.G."/>
            <person name="Delaux P.M."/>
            <person name="Dal Grande F."/>
            <person name="Keller J."/>
        </authorList>
    </citation>
    <scope>NUCLEOTIDE SEQUENCE [LARGE SCALE GENOMIC DNA]</scope>
    <source>
        <strain evidence="2 3">SAG 2043</strain>
    </source>
</reference>
<proteinExistence type="predicted"/>
<organism evidence="2 3">
    <name type="scientific">[Myrmecia] bisecta</name>
    <dbReference type="NCBI Taxonomy" id="41462"/>
    <lineage>
        <taxon>Eukaryota</taxon>
        <taxon>Viridiplantae</taxon>
        <taxon>Chlorophyta</taxon>
        <taxon>core chlorophytes</taxon>
        <taxon>Trebouxiophyceae</taxon>
        <taxon>Trebouxiales</taxon>
        <taxon>Trebouxiaceae</taxon>
        <taxon>Myrmecia</taxon>
    </lineage>
</organism>